<keyword evidence="2" id="KW-1185">Reference proteome</keyword>
<dbReference type="AlphaFoldDB" id="A0A9P7R7E6"/>
<evidence type="ECO:0000313" key="2">
    <source>
        <dbReference type="Proteomes" id="UP000699042"/>
    </source>
</evidence>
<reference evidence="1" key="1">
    <citation type="submission" date="2021-05" db="EMBL/GenBank/DDBJ databases">
        <title>Comparative genomics of three Colletotrichum scovillei strains and genetic complementation revealed genes involved fungal growth and virulence on chili pepper.</title>
        <authorList>
            <person name="Hsieh D.-K."/>
            <person name="Chuang S.-C."/>
            <person name="Chen C.-Y."/>
            <person name="Chao Y.-T."/>
            <person name="Lu M.-Y.J."/>
            <person name="Lee M.-H."/>
            <person name="Shih M.-C."/>
        </authorList>
    </citation>
    <scope>NUCLEOTIDE SEQUENCE</scope>
    <source>
        <strain evidence="1">Coll-153</strain>
    </source>
</reference>
<dbReference type="PANTHER" id="PTHR41677:SF1">
    <property type="entry name" value="FE2OG DIOXYGENASE DOMAIN-CONTAINING PROTEIN"/>
    <property type="match status" value="1"/>
</dbReference>
<name>A0A9P7R7E6_9PEZI</name>
<gene>
    <name evidence="1" type="ORF">JMJ77_012617</name>
</gene>
<comment type="caution">
    <text evidence="1">The sequence shown here is derived from an EMBL/GenBank/DDBJ whole genome shotgun (WGS) entry which is preliminary data.</text>
</comment>
<evidence type="ECO:0000313" key="1">
    <source>
        <dbReference type="EMBL" id="KAG7049859.1"/>
    </source>
</evidence>
<accession>A0A9P7R7E6</accession>
<dbReference type="PANTHER" id="PTHR41677">
    <property type="entry name" value="YALI0B19030P"/>
    <property type="match status" value="1"/>
</dbReference>
<dbReference type="Proteomes" id="UP000699042">
    <property type="component" value="Unassembled WGS sequence"/>
</dbReference>
<organism evidence="1 2">
    <name type="scientific">Colletotrichum scovillei</name>
    <dbReference type="NCBI Taxonomy" id="1209932"/>
    <lineage>
        <taxon>Eukaryota</taxon>
        <taxon>Fungi</taxon>
        <taxon>Dikarya</taxon>
        <taxon>Ascomycota</taxon>
        <taxon>Pezizomycotina</taxon>
        <taxon>Sordariomycetes</taxon>
        <taxon>Hypocreomycetidae</taxon>
        <taxon>Glomerellales</taxon>
        <taxon>Glomerellaceae</taxon>
        <taxon>Colletotrichum</taxon>
        <taxon>Colletotrichum acutatum species complex</taxon>
    </lineage>
</organism>
<proteinExistence type="predicted"/>
<protein>
    <submittedName>
        <fullName evidence="1">Ubiquitin-conjugating enzyme e2</fullName>
    </submittedName>
</protein>
<dbReference type="EMBL" id="JAESDN010000005">
    <property type="protein sequence ID" value="KAG7049859.1"/>
    <property type="molecule type" value="Genomic_DNA"/>
</dbReference>
<sequence length="350" mass="38953">MADIAFATPSPLAKLSFTPIIKDDLKPATPAKPETFNPDKHLAFVNDPKKLSLKDVSLPEDIGISQVACSEPFPLFTEEAIQHMRREIFTTEVWENCLHSTRFAPCQLRGHCPKAHIGGRYAPFMNQAWNDPKTLAVISQVAGVDLIPNIQYEVGNINISVQSKAGDQEKTQMNSGDNTSVTKWHYDAFPFVCVVMMSDATNMVGGETAIKTGTGEILKVRGPQMGSAVILQGRYVEHQALAAIGGAERITMITSFRPRNPCVKDDSVLTSIRPISEHSELYYQWAKYRVEVVQERLQAFLRTLVEDHAGDQPTDVSKIKKFLAQQRDYIAITDEEIVETRGPHLAWEGS</sequence>